<dbReference type="InterPro" id="IPR037523">
    <property type="entry name" value="VOC_core"/>
</dbReference>
<proteinExistence type="predicted"/>
<dbReference type="Pfam" id="PF00903">
    <property type="entry name" value="Glyoxalase"/>
    <property type="match status" value="1"/>
</dbReference>
<evidence type="ECO:0000259" key="1">
    <source>
        <dbReference type="PROSITE" id="PS51819"/>
    </source>
</evidence>
<dbReference type="Proteomes" id="UP000462014">
    <property type="component" value="Unassembled WGS sequence"/>
</dbReference>
<feature type="domain" description="VOC" evidence="1">
    <location>
        <begin position="3"/>
        <end position="117"/>
    </location>
</feature>
<dbReference type="SUPFAM" id="SSF54593">
    <property type="entry name" value="Glyoxalase/Bleomycin resistance protein/Dihydroxybiphenyl dioxygenase"/>
    <property type="match status" value="1"/>
</dbReference>
<gene>
    <name evidence="2" type="ORF">GO621_13045</name>
</gene>
<protein>
    <submittedName>
        <fullName evidence="2">Glyoxalase</fullName>
    </submittedName>
</protein>
<dbReference type="InterPro" id="IPR004360">
    <property type="entry name" value="Glyas_Fos-R_dOase_dom"/>
</dbReference>
<dbReference type="PANTHER" id="PTHR36437">
    <property type="entry name" value="GLYOXALASE/BLEOMYCIN RESISTANCE PROTEIN/DIOXYGENASE"/>
    <property type="match status" value="1"/>
</dbReference>
<organism evidence="2 3">
    <name type="scientific">Mucilaginibacter arboris</name>
    <dbReference type="NCBI Taxonomy" id="2682090"/>
    <lineage>
        <taxon>Bacteria</taxon>
        <taxon>Pseudomonadati</taxon>
        <taxon>Bacteroidota</taxon>
        <taxon>Sphingobacteriia</taxon>
        <taxon>Sphingobacteriales</taxon>
        <taxon>Sphingobacteriaceae</taxon>
        <taxon>Mucilaginibacter</taxon>
    </lineage>
</organism>
<accession>A0A7K1SYS2</accession>
<dbReference type="PANTHER" id="PTHR36437:SF2">
    <property type="entry name" value="GLYOXALASE_BLEOMYCIN RESISTANCE PROTEIN_DIOXYGENASE"/>
    <property type="match status" value="1"/>
</dbReference>
<sequence>MKKIEVVSVPVSNQEASKAFYQKLGFQLITETPMGNGQTWLQMGFEGGEASITLVNWFEKMSPGSMQGLVVKVDSIETEMQQLTDKGVTVGKLDDTPWGRFCTIIDPDGNTVTLRQE</sequence>
<evidence type="ECO:0000313" key="3">
    <source>
        <dbReference type="Proteomes" id="UP000462014"/>
    </source>
</evidence>
<dbReference type="InterPro" id="IPR029068">
    <property type="entry name" value="Glyas_Bleomycin-R_OHBP_Dase"/>
</dbReference>
<dbReference type="Gene3D" id="3.10.180.10">
    <property type="entry name" value="2,3-Dihydroxybiphenyl 1,2-Dioxygenase, domain 1"/>
    <property type="match status" value="1"/>
</dbReference>
<dbReference type="EMBL" id="WPIK01000011">
    <property type="protein sequence ID" value="MVN22459.1"/>
    <property type="molecule type" value="Genomic_DNA"/>
</dbReference>
<dbReference type="AlphaFoldDB" id="A0A7K1SYS2"/>
<dbReference type="RefSeq" id="WP_157567727.1">
    <property type="nucleotide sequence ID" value="NZ_WPIK01000011.1"/>
</dbReference>
<keyword evidence="3" id="KW-1185">Reference proteome</keyword>
<reference evidence="2 3" key="1">
    <citation type="submission" date="2019-12" db="EMBL/GenBank/DDBJ databases">
        <title>Mucilaginibacter sp. HMF7410 genome sequencing and assembly.</title>
        <authorList>
            <person name="Kang H."/>
            <person name="Cha I."/>
            <person name="Kim H."/>
            <person name="Joh K."/>
        </authorList>
    </citation>
    <scope>NUCLEOTIDE SEQUENCE [LARGE SCALE GENOMIC DNA]</scope>
    <source>
        <strain evidence="2 3">HMF7410</strain>
    </source>
</reference>
<dbReference type="PROSITE" id="PS51819">
    <property type="entry name" value="VOC"/>
    <property type="match status" value="1"/>
</dbReference>
<comment type="caution">
    <text evidence="2">The sequence shown here is derived from an EMBL/GenBank/DDBJ whole genome shotgun (WGS) entry which is preliminary data.</text>
</comment>
<evidence type="ECO:0000313" key="2">
    <source>
        <dbReference type="EMBL" id="MVN22459.1"/>
    </source>
</evidence>
<name>A0A7K1SYS2_9SPHI</name>